<reference evidence="3 4" key="1">
    <citation type="journal article" date="2016" name="Nat. Commun.">
        <title>Thousands of microbial genomes shed light on interconnected biogeochemical processes in an aquifer system.</title>
        <authorList>
            <person name="Anantharaman K."/>
            <person name="Brown C.T."/>
            <person name="Hug L.A."/>
            <person name="Sharon I."/>
            <person name="Castelle C.J."/>
            <person name="Probst A.J."/>
            <person name="Thomas B.C."/>
            <person name="Singh A."/>
            <person name="Wilkins M.J."/>
            <person name="Karaoz U."/>
            <person name="Brodie E.L."/>
            <person name="Williams K.H."/>
            <person name="Hubbard S.S."/>
            <person name="Banfield J.F."/>
        </authorList>
    </citation>
    <scope>NUCLEOTIDE SEQUENCE [LARGE SCALE GENOMIC DNA]</scope>
</reference>
<organism evidence="3 4">
    <name type="scientific">Candidatus Gottesmanbacteria bacterium RIFCSPHIGHO2_02_FULL_40_13</name>
    <dbReference type="NCBI Taxonomy" id="1798384"/>
    <lineage>
        <taxon>Bacteria</taxon>
        <taxon>Candidatus Gottesmaniibacteriota</taxon>
    </lineage>
</organism>
<keyword evidence="1" id="KW-0472">Membrane</keyword>
<gene>
    <name evidence="3" type="ORF">A3D03_00120</name>
</gene>
<name>A0A1F6A7I7_9BACT</name>
<evidence type="ECO:0000313" key="4">
    <source>
        <dbReference type="Proteomes" id="UP000177092"/>
    </source>
</evidence>
<evidence type="ECO:0000259" key="2">
    <source>
        <dbReference type="Pfam" id="PF13231"/>
    </source>
</evidence>
<sequence>MWKFKTGPNSAKRNNNLALFIFILSFIAFLPFNNRGVTVHDEGFILYIADLINRGKILYKDILATYPPGIFLLLASIFKVFGTGIAAGRLIIVFIGALISVLLYKLSSKFTNRKYALIPVILFIVWGIPQSNIIWFSWFNLLFFLLEIYEASKKQPSYLYIGLYAGLSLLFKQTFGAVAVITALLAVYNLNSRRMAKFGILVVGLLIGLLPGILYSLFFGTGSFAFNNIVTSALPFAKREYIFTPYPVFEPGSLFSLSFLAKKMLYWFPVVMFISSVFIYNKKNKVFLFYLISSFLYFIAGIYPIADILHFTFVFPVVFPLSAVILSETNKWKKRIPFVIICISVLLIYILGIHRLVFRNYYAFEAPYFKQTQKVRIRNDNLFTDAKNAVIINTLVPQIRQLTLQNDNIFIFPYASLLYFASERDVPGKIVGTTKGILTLNDQKEIINSLENDKVKAVVLQIGVNDDKRSAQDLGYTKEKLLFDYLISNFKFYSQVEDMQIRVKEN</sequence>
<feature type="transmembrane region" description="Helical" evidence="1">
    <location>
        <begin position="158"/>
        <end position="186"/>
    </location>
</feature>
<keyword evidence="1" id="KW-1133">Transmembrane helix</keyword>
<dbReference type="InterPro" id="IPR038731">
    <property type="entry name" value="RgtA/B/C-like"/>
</dbReference>
<feature type="transmembrane region" description="Helical" evidence="1">
    <location>
        <begin position="309"/>
        <end position="326"/>
    </location>
</feature>
<feature type="transmembrane region" description="Helical" evidence="1">
    <location>
        <begin position="287"/>
        <end position="303"/>
    </location>
</feature>
<comment type="caution">
    <text evidence="3">The sequence shown here is derived from an EMBL/GenBank/DDBJ whole genome shotgun (WGS) entry which is preliminary data.</text>
</comment>
<dbReference type="EMBL" id="MFJN01000037">
    <property type="protein sequence ID" value="OGG20700.1"/>
    <property type="molecule type" value="Genomic_DNA"/>
</dbReference>
<protein>
    <recommendedName>
        <fullName evidence="2">Glycosyltransferase RgtA/B/C/D-like domain-containing protein</fullName>
    </recommendedName>
</protein>
<dbReference type="Pfam" id="PF13231">
    <property type="entry name" value="PMT_2"/>
    <property type="match status" value="1"/>
</dbReference>
<dbReference type="Proteomes" id="UP000177092">
    <property type="component" value="Unassembled WGS sequence"/>
</dbReference>
<evidence type="ECO:0000313" key="3">
    <source>
        <dbReference type="EMBL" id="OGG20700.1"/>
    </source>
</evidence>
<feature type="transmembrane region" description="Helical" evidence="1">
    <location>
        <begin position="17"/>
        <end position="37"/>
    </location>
</feature>
<feature type="transmembrane region" description="Helical" evidence="1">
    <location>
        <begin position="84"/>
        <end position="104"/>
    </location>
</feature>
<feature type="transmembrane region" description="Helical" evidence="1">
    <location>
        <begin position="338"/>
        <end position="358"/>
    </location>
</feature>
<evidence type="ECO:0000256" key="1">
    <source>
        <dbReference type="SAM" id="Phobius"/>
    </source>
</evidence>
<feature type="transmembrane region" description="Helical" evidence="1">
    <location>
        <begin position="116"/>
        <end position="138"/>
    </location>
</feature>
<accession>A0A1F6A7I7</accession>
<feature type="transmembrane region" description="Helical" evidence="1">
    <location>
        <begin position="264"/>
        <end position="280"/>
    </location>
</feature>
<feature type="transmembrane region" description="Helical" evidence="1">
    <location>
        <begin position="198"/>
        <end position="218"/>
    </location>
</feature>
<feature type="domain" description="Glycosyltransferase RgtA/B/C/D-like" evidence="2">
    <location>
        <begin position="67"/>
        <end position="210"/>
    </location>
</feature>
<feature type="transmembrane region" description="Helical" evidence="1">
    <location>
        <begin position="58"/>
        <end position="78"/>
    </location>
</feature>
<proteinExistence type="predicted"/>
<dbReference type="AlphaFoldDB" id="A0A1F6A7I7"/>
<keyword evidence="1" id="KW-0812">Transmembrane</keyword>